<feature type="compositionally biased region" description="Low complexity" evidence="1">
    <location>
        <begin position="93"/>
        <end position="106"/>
    </location>
</feature>
<gene>
    <name evidence="2" type="ORF">PVAP13_9NG570000</name>
</gene>
<evidence type="ECO:0000313" key="3">
    <source>
        <dbReference type="Proteomes" id="UP000823388"/>
    </source>
</evidence>
<sequence>MGGWRREPGDPRRLVIRPRRVGAASGARRGSTPPAILPRQGGAAPGSRTDHAARTAIHPRRGGATPGIQEGITLPADSSSTRGALRSGVDCDSSSATGGAAKGGTTPTRGLHSSGALKVLHPRQGELLPSCARLWEEMEATSTACALLFIQHITPCHHRYCLLVLMPNMATTHCFFAASARIKPEH</sequence>
<evidence type="ECO:0000313" key="2">
    <source>
        <dbReference type="EMBL" id="KAG2542124.1"/>
    </source>
</evidence>
<reference evidence="2" key="1">
    <citation type="submission" date="2020-05" db="EMBL/GenBank/DDBJ databases">
        <title>WGS assembly of Panicum virgatum.</title>
        <authorList>
            <person name="Lovell J.T."/>
            <person name="Jenkins J."/>
            <person name="Shu S."/>
            <person name="Juenger T.E."/>
            <person name="Schmutz J."/>
        </authorList>
    </citation>
    <scope>NUCLEOTIDE SEQUENCE</scope>
    <source>
        <strain evidence="2">AP13</strain>
    </source>
</reference>
<feature type="region of interest" description="Disordered" evidence="1">
    <location>
        <begin position="1"/>
        <end position="115"/>
    </location>
</feature>
<organism evidence="2 3">
    <name type="scientific">Panicum virgatum</name>
    <name type="common">Blackwell switchgrass</name>
    <dbReference type="NCBI Taxonomy" id="38727"/>
    <lineage>
        <taxon>Eukaryota</taxon>
        <taxon>Viridiplantae</taxon>
        <taxon>Streptophyta</taxon>
        <taxon>Embryophyta</taxon>
        <taxon>Tracheophyta</taxon>
        <taxon>Spermatophyta</taxon>
        <taxon>Magnoliopsida</taxon>
        <taxon>Liliopsida</taxon>
        <taxon>Poales</taxon>
        <taxon>Poaceae</taxon>
        <taxon>PACMAD clade</taxon>
        <taxon>Panicoideae</taxon>
        <taxon>Panicodae</taxon>
        <taxon>Paniceae</taxon>
        <taxon>Panicinae</taxon>
        <taxon>Panicum</taxon>
        <taxon>Panicum sect. Hiantes</taxon>
    </lineage>
</organism>
<proteinExistence type="predicted"/>
<accession>A0A8T0N4V4</accession>
<protein>
    <submittedName>
        <fullName evidence="2">Uncharacterized protein</fullName>
    </submittedName>
</protein>
<comment type="caution">
    <text evidence="2">The sequence shown here is derived from an EMBL/GenBank/DDBJ whole genome shotgun (WGS) entry which is preliminary data.</text>
</comment>
<feature type="compositionally biased region" description="Basic and acidic residues" evidence="1">
    <location>
        <begin position="1"/>
        <end position="13"/>
    </location>
</feature>
<name>A0A8T0N4V4_PANVG</name>
<dbReference type="AlphaFoldDB" id="A0A8T0N4V4"/>
<keyword evidence="3" id="KW-1185">Reference proteome</keyword>
<evidence type="ECO:0000256" key="1">
    <source>
        <dbReference type="SAM" id="MobiDB-lite"/>
    </source>
</evidence>
<dbReference type="Proteomes" id="UP000823388">
    <property type="component" value="Chromosome 9N"/>
</dbReference>
<dbReference type="EMBL" id="CM029054">
    <property type="protein sequence ID" value="KAG2542124.1"/>
    <property type="molecule type" value="Genomic_DNA"/>
</dbReference>
<feature type="compositionally biased region" description="Low complexity" evidence="1">
    <location>
        <begin position="21"/>
        <end position="30"/>
    </location>
</feature>